<sequence>HKFRKPKSYCSNSPSLNASSTGQHQIHTHFSLSISPTLYIMLSASRVLAPLIGAAILLRPVLGHCKIVNVASTLSAAGPRSHGFGVDFTGKYPWHINEPGDAGADAVFFSPRVEYVANPQYPCGQLVTMPKGLDIKSHLAQAEAKGVATTAADGSFEALIFQVNRDGGGSCTCEFDPTGPLRHGTAANESKGCGKATARIILRNFNAQLDGLPGGVFPGQVFDANPLRPRPLQLKVSNGGSSSVSNGIDSAAAKVFEAMKSKGALTPLSNAKRSTKQHRSSNIEERADQKSTQVDAVALKVISMMKEKKMGLVQQKATLVAKSFKNNSIA</sequence>
<protein>
    <submittedName>
        <fullName evidence="2">Uncharacterized protein</fullName>
    </submittedName>
</protein>
<feature type="non-terminal residue" evidence="2">
    <location>
        <position position="1"/>
    </location>
</feature>
<dbReference type="PANTHER" id="PTHR34618:SF1">
    <property type="entry name" value="SECRETED PROTEIN"/>
    <property type="match status" value="1"/>
</dbReference>
<evidence type="ECO:0000313" key="2">
    <source>
        <dbReference type="EMBL" id="POV97216.1"/>
    </source>
</evidence>
<dbReference type="AlphaFoldDB" id="A0A2S4UJ07"/>
<dbReference type="Proteomes" id="UP000239156">
    <property type="component" value="Unassembled WGS sequence"/>
</dbReference>
<dbReference type="InterPro" id="IPR021476">
    <property type="entry name" value="Egh16-like"/>
</dbReference>
<dbReference type="Pfam" id="PF11327">
    <property type="entry name" value="Egh16-like"/>
    <property type="match status" value="1"/>
</dbReference>
<dbReference type="EMBL" id="PKSL01000269">
    <property type="protein sequence ID" value="POV97216.1"/>
    <property type="molecule type" value="Genomic_DNA"/>
</dbReference>
<keyword evidence="3" id="KW-1185">Reference proteome</keyword>
<dbReference type="VEuPathDB" id="FungiDB:PSTT_15167"/>
<name>A0A2S4UJ07_9BASI</name>
<reference evidence="2" key="1">
    <citation type="submission" date="2017-12" db="EMBL/GenBank/DDBJ databases">
        <title>Gene loss provides genomic basis for host adaptation in cereal stripe rust fungi.</title>
        <authorList>
            <person name="Xia C."/>
        </authorList>
    </citation>
    <scope>NUCLEOTIDE SEQUENCE [LARGE SCALE GENOMIC DNA]</scope>
    <source>
        <strain evidence="2">93-210</strain>
    </source>
</reference>
<proteinExistence type="predicted"/>
<accession>A0A2S4UJ07</accession>
<gene>
    <name evidence="2" type="ORF">PSTT_15167</name>
</gene>
<feature type="region of interest" description="Disordered" evidence="1">
    <location>
        <begin position="267"/>
        <end position="289"/>
    </location>
</feature>
<dbReference type="VEuPathDB" id="FungiDB:PSHT_06803"/>
<evidence type="ECO:0000256" key="1">
    <source>
        <dbReference type="SAM" id="MobiDB-lite"/>
    </source>
</evidence>
<organism evidence="2 3">
    <name type="scientific">Puccinia striiformis</name>
    <dbReference type="NCBI Taxonomy" id="27350"/>
    <lineage>
        <taxon>Eukaryota</taxon>
        <taxon>Fungi</taxon>
        <taxon>Dikarya</taxon>
        <taxon>Basidiomycota</taxon>
        <taxon>Pucciniomycotina</taxon>
        <taxon>Pucciniomycetes</taxon>
        <taxon>Pucciniales</taxon>
        <taxon>Pucciniaceae</taxon>
        <taxon>Puccinia</taxon>
    </lineage>
</organism>
<comment type="caution">
    <text evidence="2">The sequence shown here is derived from an EMBL/GenBank/DDBJ whole genome shotgun (WGS) entry which is preliminary data.</text>
</comment>
<dbReference type="PANTHER" id="PTHR34618">
    <property type="entry name" value="SURFACE PROTEIN MAS1, PUTATIVE-RELATED"/>
    <property type="match status" value="1"/>
</dbReference>
<evidence type="ECO:0000313" key="3">
    <source>
        <dbReference type="Proteomes" id="UP000239156"/>
    </source>
</evidence>